<dbReference type="RefSeq" id="WP_043985055.1">
    <property type="nucleotide sequence ID" value="NZ_JXST01000007.1"/>
</dbReference>
<reference evidence="1 2" key="1">
    <citation type="submission" date="2015-01" db="EMBL/GenBank/DDBJ databases">
        <title>Genome sequence of Mycobacterium llatzerense and Mycobacterium immunogenum recovered from brain abscess.</title>
        <authorList>
            <person name="Greninger A.L."/>
            <person name="Langelier C."/>
            <person name="Cunningham G."/>
            <person name="Chiu C.Y."/>
            <person name="Miller S."/>
        </authorList>
    </citation>
    <scope>NUCLEOTIDE SEQUENCE [LARGE SCALE GENOMIC DNA]</scope>
    <source>
        <strain evidence="1 2">CLUC14</strain>
    </source>
</reference>
<dbReference type="AlphaFoldDB" id="A0A0D1LNT2"/>
<evidence type="ECO:0000313" key="2">
    <source>
        <dbReference type="Proteomes" id="UP000032221"/>
    </source>
</evidence>
<evidence type="ECO:0000313" key="1">
    <source>
        <dbReference type="EMBL" id="KIU17641.1"/>
    </source>
</evidence>
<dbReference type="EMBL" id="JXST01000007">
    <property type="protein sequence ID" value="KIU17641.1"/>
    <property type="molecule type" value="Genomic_DNA"/>
</dbReference>
<dbReference type="PATRIC" id="fig|280871.6.peg.1416"/>
<dbReference type="STRING" id="280871.TL10_06855"/>
<organism evidence="1 2">
    <name type="scientific">Mycolicibacterium llatzerense</name>
    <dbReference type="NCBI Taxonomy" id="280871"/>
    <lineage>
        <taxon>Bacteria</taxon>
        <taxon>Bacillati</taxon>
        <taxon>Actinomycetota</taxon>
        <taxon>Actinomycetes</taxon>
        <taxon>Mycobacteriales</taxon>
        <taxon>Mycobacteriaceae</taxon>
        <taxon>Mycolicibacterium</taxon>
    </lineage>
</organism>
<accession>A0A0D1LNT2</accession>
<name>A0A0D1LNT2_9MYCO</name>
<dbReference type="InterPro" id="IPR046179">
    <property type="entry name" value="DUF6188"/>
</dbReference>
<proteinExistence type="predicted"/>
<comment type="caution">
    <text evidence="1">The sequence shown here is derived from an EMBL/GenBank/DDBJ whole genome shotgun (WGS) entry which is preliminary data.</text>
</comment>
<dbReference type="Proteomes" id="UP000032221">
    <property type="component" value="Unassembled WGS sequence"/>
</dbReference>
<gene>
    <name evidence="1" type="ORF">TL10_06855</name>
</gene>
<protein>
    <submittedName>
        <fullName evidence="1">Uncharacterized protein</fullName>
    </submittedName>
</protein>
<keyword evidence="2" id="KW-1185">Reference proteome</keyword>
<dbReference type="Pfam" id="PF19686">
    <property type="entry name" value="DUF6188"/>
    <property type="match status" value="1"/>
</dbReference>
<dbReference type="OrthoDB" id="5146786at2"/>
<sequence length="154" mass="17170">MYTQWIENCVVQRVSVRDGLVLDLDDYNEIVISCPLLLTLPAFDRYPVEAVRIDPLKIATDERPLLNLAGAVCTQAWSGDDGGLHLRFSRGHSIDVDPDSEETAWELYGKRHGYMACLPRGRVRVVRHDLPDSDDANIVNNAAQLSAGSARQTH</sequence>